<proteinExistence type="predicted"/>
<organism evidence="1 2">
    <name type="scientific">Chryseobacterium arachidis</name>
    <dbReference type="NCBI Taxonomy" id="1416778"/>
    <lineage>
        <taxon>Bacteria</taxon>
        <taxon>Pseudomonadati</taxon>
        <taxon>Bacteroidota</taxon>
        <taxon>Flavobacteriia</taxon>
        <taxon>Flavobacteriales</taxon>
        <taxon>Weeksellaceae</taxon>
        <taxon>Chryseobacterium group</taxon>
        <taxon>Chryseobacterium</taxon>
    </lineage>
</organism>
<dbReference type="Proteomes" id="UP000184518">
    <property type="component" value="Unassembled WGS sequence"/>
</dbReference>
<dbReference type="STRING" id="1416778.SAMN05443633_11084"/>
<protein>
    <submittedName>
        <fullName evidence="1">Uncharacterized protein</fullName>
    </submittedName>
</protein>
<dbReference type="AlphaFoldDB" id="A0A1M5H529"/>
<gene>
    <name evidence="1" type="ORF">SAMN05443633_11084</name>
</gene>
<evidence type="ECO:0000313" key="2">
    <source>
        <dbReference type="Proteomes" id="UP000184518"/>
    </source>
</evidence>
<evidence type="ECO:0000313" key="1">
    <source>
        <dbReference type="EMBL" id="SHG11107.1"/>
    </source>
</evidence>
<accession>A0A1M5H529</accession>
<dbReference type="EMBL" id="FQUT01000010">
    <property type="protein sequence ID" value="SHG11107.1"/>
    <property type="molecule type" value="Genomic_DNA"/>
</dbReference>
<name>A0A1M5H529_9FLAO</name>
<sequence length="36" mass="4115">MLFAVIMIIFTTTYAKVIHQVHNYCVPCEIFSAPRG</sequence>
<keyword evidence="2" id="KW-1185">Reference proteome</keyword>
<reference evidence="2" key="1">
    <citation type="submission" date="2016-11" db="EMBL/GenBank/DDBJ databases">
        <authorList>
            <person name="Varghese N."/>
            <person name="Submissions S."/>
        </authorList>
    </citation>
    <scope>NUCLEOTIDE SEQUENCE [LARGE SCALE GENOMIC DNA]</scope>
    <source>
        <strain evidence="2">DSM 27619</strain>
    </source>
</reference>